<feature type="region of interest" description="Disordered" evidence="1">
    <location>
        <begin position="290"/>
        <end position="346"/>
    </location>
</feature>
<accession>A0A6B8RM46</accession>
<gene>
    <name evidence="2" type="ORF">EHS13_22580</name>
</gene>
<dbReference type="KEGG" id="ppsc:EHS13_22580"/>
<feature type="compositionally biased region" description="Low complexity" evidence="1">
    <location>
        <begin position="325"/>
        <end position="338"/>
    </location>
</feature>
<feature type="compositionally biased region" description="Gly residues" evidence="1">
    <location>
        <begin position="297"/>
        <end position="324"/>
    </location>
</feature>
<proteinExistence type="predicted"/>
<protein>
    <submittedName>
        <fullName evidence="2">Uncharacterized protein</fullName>
    </submittedName>
</protein>
<keyword evidence="3" id="KW-1185">Reference proteome</keyword>
<evidence type="ECO:0000313" key="2">
    <source>
        <dbReference type="EMBL" id="QGQ97471.1"/>
    </source>
</evidence>
<dbReference type="Proteomes" id="UP000426246">
    <property type="component" value="Chromosome"/>
</dbReference>
<name>A0A6B8RM46_9BACL</name>
<dbReference type="RefSeq" id="WP_155702576.1">
    <property type="nucleotide sequence ID" value="NZ_CP034235.1"/>
</dbReference>
<dbReference type="AlphaFoldDB" id="A0A6B8RM46"/>
<sequence length="346" mass="38189">MPNVLIILFFILVMVIIISAITKATGNSKAPRNQRIKKIAFSEDNLPTGLNFRQEMPLQDLELRLDKGLSALFLTQLKQRVLGAHPNVSSAEYEWKLLELKRYLAMNAILRQTPMFSEAVDEIWHEMIMFTREYQQLCERLTGGMIHHTPHVQKMSMPDERAWFDWVYGHLFEFTPYSNLIWNPFYKFPLSKQRMQQLRESNEQEIMEALFNVGAAERFPEVRAAIVSLIQQLKAQIDTADDPNQSYNRGSGMQSSDMMGYAASAMIFYSLMDNGSYADSMQEILPEEIQSENEGADSGGSSCGTGDNGSSDGGGSGGSDGGSDSGSSSSSSSCSSSSCGGGGGGD</sequence>
<organism evidence="2 3">
    <name type="scientific">Paenibacillus psychroresistens</name>
    <dbReference type="NCBI Taxonomy" id="1778678"/>
    <lineage>
        <taxon>Bacteria</taxon>
        <taxon>Bacillati</taxon>
        <taxon>Bacillota</taxon>
        <taxon>Bacilli</taxon>
        <taxon>Bacillales</taxon>
        <taxon>Paenibacillaceae</taxon>
        <taxon>Paenibacillus</taxon>
    </lineage>
</organism>
<evidence type="ECO:0000313" key="3">
    <source>
        <dbReference type="Proteomes" id="UP000426246"/>
    </source>
</evidence>
<reference evidence="3" key="1">
    <citation type="submission" date="2018-11" db="EMBL/GenBank/DDBJ databases">
        <title>Complete genome sequence of Paenibacillus sp. ML311-T8.</title>
        <authorList>
            <person name="Nam Y.-D."/>
            <person name="Kang J."/>
            <person name="Chung W.-H."/>
            <person name="Park Y.S."/>
        </authorList>
    </citation>
    <scope>NUCLEOTIDE SEQUENCE [LARGE SCALE GENOMIC DNA]</scope>
    <source>
        <strain evidence="3">ML311-T8</strain>
    </source>
</reference>
<dbReference type="EMBL" id="CP034235">
    <property type="protein sequence ID" value="QGQ97471.1"/>
    <property type="molecule type" value="Genomic_DNA"/>
</dbReference>
<evidence type="ECO:0000256" key="1">
    <source>
        <dbReference type="SAM" id="MobiDB-lite"/>
    </source>
</evidence>
<dbReference type="OrthoDB" id="71172at2"/>